<keyword evidence="11" id="KW-1185">Reference proteome</keyword>
<evidence type="ECO:0000256" key="2">
    <source>
        <dbReference type="ARBA" id="ARBA00001946"/>
    </source>
</evidence>
<comment type="caution">
    <text evidence="9">The sequence shown here is derived from an EMBL/GenBank/DDBJ whole genome shotgun (WGS) entry which is preliminary data.</text>
</comment>
<dbReference type="InterPro" id="IPR029017">
    <property type="entry name" value="Enolase-like_N"/>
</dbReference>
<feature type="domain" description="Mandelate racemase/muconate lactonizing enzyme C-terminal" evidence="8">
    <location>
        <begin position="203"/>
        <end position="299"/>
    </location>
</feature>
<dbReference type="InterPro" id="IPR036849">
    <property type="entry name" value="Enolase-like_C_sf"/>
</dbReference>
<dbReference type="Pfam" id="PF13378">
    <property type="entry name" value="MR_MLE_C"/>
    <property type="match status" value="1"/>
</dbReference>
<dbReference type="GO" id="GO:0000287">
    <property type="term" value="F:magnesium ion binding"/>
    <property type="evidence" value="ECO:0007669"/>
    <property type="project" value="TreeGrafter"/>
</dbReference>
<protein>
    <recommendedName>
        <fullName evidence="3">L-fuconate dehydratase</fullName>
        <ecNumber evidence="3">4.2.1.68</ecNumber>
    </recommendedName>
</protein>
<dbReference type="PANTHER" id="PTHR13794">
    <property type="entry name" value="ENOLASE SUPERFAMILY, MANDELATE RACEMASE"/>
    <property type="match status" value="1"/>
</dbReference>
<dbReference type="EC" id="4.2.1.68" evidence="3"/>
<evidence type="ECO:0000256" key="4">
    <source>
        <dbReference type="ARBA" id="ARBA00022723"/>
    </source>
</evidence>
<dbReference type="SFLD" id="SFLDS00001">
    <property type="entry name" value="Enolase"/>
    <property type="match status" value="1"/>
</dbReference>
<dbReference type="EMBL" id="RBDY01000021">
    <property type="protein sequence ID" value="RKN17700.1"/>
    <property type="molecule type" value="Genomic_DNA"/>
</dbReference>
<evidence type="ECO:0000256" key="5">
    <source>
        <dbReference type="ARBA" id="ARBA00022842"/>
    </source>
</evidence>
<dbReference type="GO" id="GO:0016052">
    <property type="term" value="P:carbohydrate catabolic process"/>
    <property type="evidence" value="ECO:0007669"/>
    <property type="project" value="InterPro"/>
</dbReference>
<proteinExistence type="predicted"/>
<comment type="cofactor">
    <cofactor evidence="2">
        <name>Mg(2+)</name>
        <dbReference type="ChEBI" id="CHEBI:18420"/>
    </cofactor>
</comment>
<sequence>MPQITAVTVEDVRFPTSLTADGSDAMNKDGDYSAAYVVLHTDGVDAAGAPLAGHGLTFTIGRGNDLVTAAARQQAARLVGRDVDEMAADMGAVYRFLGSDSQLRWLGPEKGVVHLSLAAVMNAAWDLAARAADLPLWRLLADMSPEQLVDVADLRYLSDALTRDEALDILRAKEGTKADRVAELTRTGYPAYTTSAGWLGYDDAKLRRLCQEAVDAGYGYVKLKVGADLGDDIRRCAIAREVIGRDRKLMIDANQVWDVGQAIEWVGELARFEPLWIEEPTSPDDILGHAEVRRAVAPIGVATGEHCHNRVMFKQLFQAGAIDFCQLDTGRLASVNEIVAVLLLAAKFGVPVCPHAGGVGLCEMVQHVSVLDYVAVSGDLTDRVTEYVDHLHEHFTDPCVVRDTGTGSAYALPDSPGYSTRMRPESVARYRFPDGEFWANAGDAAAVPPPGPRQATGGSIVPADR</sequence>
<evidence type="ECO:0000259" key="8">
    <source>
        <dbReference type="SMART" id="SM00922"/>
    </source>
</evidence>
<dbReference type="OrthoDB" id="9796450at2"/>
<reference evidence="11 12" key="1">
    <citation type="submission" date="2018-09" db="EMBL/GenBank/DDBJ databases">
        <title>Streptomyces sp. nov. DS1-2, an endophytic actinomycete isolated from roots of Dendrobium scabrilingue.</title>
        <authorList>
            <person name="Kuncharoen N."/>
            <person name="Kudo T."/>
            <person name="Ohkuma M."/>
            <person name="Yuki M."/>
            <person name="Tanasupawat S."/>
        </authorList>
    </citation>
    <scope>NUCLEOTIDE SEQUENCE [LARGE SCALE GENOMIC DNA]</scope>
    <source>
        <strain evidence="9 12">AZ1-7</strain>
        <strain evidence="10 11">DS1-2</strain>
    </source>
</reference>
<evidence type="ECO:0000256" key="1">
    <source>
        <dbReference type="ARBA" id="ARBA00001737"/>
    </source>
</evidence>
<dbReference type="Pfam" id="PF02746">
    <property type="entry name" value="MR_MLE_N"/>
    <property type="match status" value="1"/>
</dbReference>
<evidence type="ECO:0000313" key="10">
    <source>
        <dbReference type="EMBL" id="RKN17700.1"/>
    </source>
</evidence>
<evidence type="ECO:0000313" key="11">
    <source>
        <dbReference type="Proteomes" id="UP000268652"/>
    </source>
</evidence>
<evidence type="ECO:0000313" key="12">
    <source>
        <dbReference type="Proteomes" id="UP000275024"/>
    </source>
</evidence>
<feature type="region of interest" description="Disordered" evidence="7">
    <location>
        <begin position="441"/>
        <end position="465"/>
    </location>
</feature>
<dbReference type="PANTHER" id="PTHR13794:SF58">
    <property type="entry name" value="MITOCHONDRIAL ENOLASE SUPERFAMILY MEMBER 1"/>
    <property type="match status" value="1"/>
</dbReference>
<dbReference type="SUPFAM" id="SSF54826">
    <property type="entry name" value="Enolase N-terminal domain-like"/>
    <property type="match status" value="1"/>
</dbReference>
<dbReference type="SFLD" id="SFLDG00179">
    <property type="entry name" value="mandelate_racemase"/>
    <property type="match status" value="1"/>
</dbReference>
<dbReference type="InterPro" id="IPR029065">
    <property type="entry name" value="Enolase_C-like"/>
</dbReference>
<dbReference type="Proteomes" id="UP000268652">
    <property type="component" value="Unassembled WGS sequence"/>
</dbReference>
<gene>
    <name evidence="10" type="ORF">D7318_22855</name>
    <name evidence="9" type="ORF">D7319_23855</name>
</gene>
<dbReference type="RefSeq" id="WP_120699059.1">
    <property type="nucleotide sequence ID" value="NZ_RBDX01000023.1"/>
</dbReference>
<organism evidence="9 12">
    <name type="scientific">Streptomyces radicis</name>
    <dbReference type="NCBI Taxonomy" id="1750517"/>
    <lineage>
        <taxon>Bacteria</taxon>
        <taxon>Bacillati</taxon>
        <taxon>Actinomycetota</taxon>
        <taxon>Actinomycetes</taxon>
        <taxon>Kitasatosporales</taxon>
        <taxon>Streptomycetaceae</taxon>
        <taxon>Streptomyces</taxon>
    </lineage>
</organism>
<dbReference type="GO" id="GO:0050023">
    <property type="term" value="F:L-fuconate dehydratase activity"/>
    <property type="evidence" value="ECO:0007669"/>
    <property type="project" value="UniProtKB-EC"/>
</dbReference>
<dbReference type="Gene3D" id="3.30.390.10">
    <property type="entry name" value="Enolase-like, N-terminal domain"/>
    <property type="match status" value="1"/>
</dbReference>
<keyword evidence="5" id="KW-0460">Magnesium</keyword>
<dbReference type="AlphaFoldDB" id="A0A3A9W0L9"/>
<dbReference type="InterPro" id="IPR013341">
    <property type="entry name" value="Mandelate_racemase_N_dom"/>
</dbReference>
<dbReference type="SUPFAM" id="SSF51604">
    <property type="entry name" value="Enolase C-terminal domain-like"/>
    <property type="match status" value="1"/>
</dbReference>
<evidence type="ECO:0000256" key="3">
    <source>
        <dbReference type="ARBA" id="ARBA00013142"/>
    </source>
</evidence>
<evidence type="ECO:0000256" key="7">
    <source>
        <dbReference type="SAM" id="MobiDB-lite"/>
    </source>
</evidence>
<accession>A0A3A9W0L9</accession>
<dbReference type="FunFam" id="3.20.20.120:FF:000007">
    <property type="entry name" value="Mitochondrial enolase superfamily member 1"/>
    <property type="match status" value="1"/>
</dbReference>
<dbReference type="Proteomes" id="UP000275024">
    <property type="component" value="Unassembled WGS sequence"/>
</dbReference>
<dbReference type="InterPro" id="IPR034610">
    <property type="entry name" value="L-fuconate_dehydratase"/>
</dbReference>
<keyword evidence="4" id="KW-0479">Metal-binding</keyword>
<evidence type="ECO:0000256" key="6">
    <source>
        <dbReference type="ARBA" id="ARBA00023239"/>
    </source>
</evidence>
<dbReference type="InterPro" id="IPR013342">
    <property type="entry name" value="Mandelate_racemase_C"/>
</dbReference>
<dbReference type="InterPro" id="IPR046945">
    <property type="entry name" value="RHMD-like"/>
</dbReference>
<name>A0A3A9W0L9_9ACTN</name>
<dbReference type="Gene3D" id="3.20.20.120">
    <property type="entry name" value="Enolase-like C-terminal domain"/>
    <property type="match status" value="1"/>
</dbReference>
<dbReference type="GO" id="GO:0009063">
    <property type="term" value="P:amino acid catabolic process"/>
    <property type="evidence" value="ECO:0007669"/>
    <property type="project" value="InterPro"/>
</dbReference>
<dbReference type="SMART" id="SM00922">
    <property type="entry name" value="MR_MLE"/>
    <property type="match status" value="1"/>
</dbReference>
<keyword evidence="6" id="KW-0456">Lyase</keyword>
<dbReference type="InterPro" id="IPR018110">
    <property type="entry name" value="Mandel_Rmase/mucon_lact_enz_CS"/>
</dbReference>
<dbReference type="PROSITE" id="PS00909">
    <property type="entry name" value="MR_MLE_2"/>
    <property type="match status" value="1"/>
</dbReference>
<dbReference type="SFLD" id="SFLDF00111">
    <property type="entry name" value="L-fuconate_dehydratase"/>
    <property type="match status" value="1"/>
</dbReference>
<dbReference type="EMBL" id="RBDX01000023">
    <property type="protein sequence ID" value="RKN05993.1"/>
    <property type="molecule type" value="Genomic_DNA"/>
</dbReference>
<evidence type="ECO:0000313" key="9">
    <source>
        <dbReference type="EMBL" id="RKN05993.1"/>
    </source>
</evidence>
<comment type="catalytic activity">
    <reaction evidence="1">
        <text>L-fuconate = 2-dehydro-3-deoxy-L-fuconate + H2O</text>
        <dbReference type="Rhea" id="RHEA:22772"/>
        <dbReference type="ChEBI" id="CHEBI:15377"/>
        <dbReference type="ChEBI" id="CHEBI:21291"/>
        <dbReference type="ChEBI" id="CHEBI:37448"/>
        <dbReference type="EC" id="4.2.1.68"/>
    </reaction>
</comment>